<keyword evidence="5" id="KW-0653">Protein transport</keyword>
<dbReference type="GO" id="GO:0006888">
    <property type="term" value="P:endoplasmic reticulum to Golgi vesicle-mediated transport"/>
    <property type="evidence" value="ECO:0007669"/>
    <property type="project" value="UniProtKB-UniRule"/>
</dbReference>
<dbReference type="InterPro" id="IPR040463">
    <property type="entry name" value="BAP29/BAP31_N"/>
</dbReference>
<evidence type="ECO:0000256" key="4">
    <source>
        <dbReference type="ARBA" id="ARBA00023136"/>
    </source>
</evidence>
<comment type="similarity">
    <text evidence="5">Belongs to the BCAP29/BCAP31 family.</text>
</comment>
<feature type="transmembrane region" description="Helical" evidence="5">
    <location>
        <begin position="100"/>
        <end position="124"/>
    </location>
</feature>
<feature type="domain" description="BAP29/BAP31 transmembrane" evidence="7">
    <location>
        <begin position="1"/>
        <end position="132"/>
    </location>
</feature>
<dbReference type="GO" id="GO:0005789">
    <property type="term" value="C:endoplasmic reticulum membrane"/>
    <property type="evidence" value="ECO:0007669"/>
    <property type="project" value="UniProtKB-SubCell"/>
</dbReference>
<comment type="function">
    <text evidence="5">May play a role in anterograde transport of membrane proteins from the endoplasmic reticulum to the Golgi.</text>
</comment>
<sequence length="174" mass="20226">MSLYYSLIFGILVLEIALFTLLALPIPTKFRKPLTLVLLKPFKNSNVQVAIKCILGFILLLFIDSINKVYNINKELAIDVAQGHQRIELLSRKFFQQRNLYLTGITLFLTFIVTKTFALVNELLNLKAKYRKEDHESEKELTKEELEILIKEKEDKIKDLKIRAEALEKDSKDL</sequence>
<dbReference type="AlphaFoldDB" id="A0A1X7QZ42"/>
<evidence type="ECO:0000256" key="5">
    <source>
        <dbReference type="RuleBase" id="RU367026"/>
    </source>
</evidence>
<accession>A0A1X7QZ42</accession>
<evidence type="ECO:0000256" key="2">
    <source>
        <dbReference type="ARBA" id="ARBA00022692"/>
    </source>
</evidence>
<organism evidence="8 9">
    <name type="scientific">Maudiozyma saulgeensis</name>
    <dbReference type="NCBI Taxonomy" id="1789683"/>
    <lineage>
        <taxon>Eukaryota</taxon>
        <taxon>Fungi</taxon>
        <taxon>Dikarya</taxon>
        <taxon>Ascomycota</taxon>
        <taxon>Saccharomycotina</taxon>
        <taxon>Saccharomycetes</taxon>
        <taxon>Saccharomycetales</taxon>
        <taxon>Saccharomycetaceae</taxon>
        <taxon>Maudiozyma</taxon>
    </lineage>
</organism>
<feature type="coiled-coil region" evidence="6">
    <location>
        <begin position="132"/>
        <end position="170"/>
    </location>
</feature>
<dbReference type="PANTHER" id="PTHR12701">
    <property type="entry name" value="BCR-ASSOCIATED PROTEIN, BAP"/>
    <property type="match status" value="1"/>
</dbReference>
<feature type="transmembrane region" description="Helical" evidence="5">
    <location>
        <begin position="6"/>
        <end position="26"/>
    </location>
</feature>
<keyword evidence="6" id="KW-0175">Coiled coil</keyword>
<reference evidence="8 9" key="1">
    <citation type="submission" date="2017-04" db="EMBL/GenBank/DDBJ databases">
        <authorList>
            <person name="Afonso C.L."/>
            <person name="Miller P.J."/>
            <person name="Scott M.A."/>
            <person name="Spackman E."/>
            <person name="Goraichik I."/>
            <person name="Dimitrov K.M."/>
            <person name="Suarez D.L."/>
            <person name="Swayne D.E."/>
        </authorList>
    </citation>
    <scope>NUCLEOTIDE SEQUENCE [LARGE SCALE GENOMIC DNA]</scope>
</reference>
<keyword evidence="4 5" id="KW-0472">Membrane</keyword>
<evidence type="ECO:0000313" key="9">
    <source>
        <dbReference type="Proteomes" id="UP000196158"/>
    </source>
</evidence>
<dbReference type="EMBL" id="FXLY01000002">
    <property type="protein sequence ID" value="SMN18702.1"/>
    <property type="molecule type" value="Genomic_DNA"/>
</dbReference>
<keyword evidence="5" id="KW-0256">Endoplasmic reticulum</keyword>
<evidence type="ECO:0000256" key="6">
    <source>
        <dbReference type="SAM" id="Coils"/>
    </source>
</evidence>
<keyword evidence="5" id="KW-0931">ER-Golgi transport</keyword>
<protein>
    <recommendedName>
        <fullName evidence="5">Endoplasmic reticulum transmembrane protein</fullName>
    </recommendedName>
</protein>
<dbReference type="Proteomes" id="UP000196158">
    <property type="component" value="Unassembled WGS sequence"/>
</dbReference>
<keyword evidence="9" id="KW-1185">Reference proteome</keyword>
<evidence type="ECO:0000256" key="3">
    <source>
        <dbReference type="ARBA" id="ARBA00022989"/>
    </source>
</evidence>
<dbReference type="GO" id="GO:0006886">
    <property type="term" value="P:intracellular protein transport"/>
    <property type="evidence" value="ECO:0007669"/>
    <property type="project" value="UniProtKB-UniRule"/>
</dbReference>
<dbReference type="Pfam" id="PF05529">
    <property type="entry name" value="Bap31"/>
    <property type="match status" value="1"/>
</dbReference>
<gene>
    <name evidence="8" type="ORF">KASA_0Q12320G</name>
</gene>
<comment type="subcellular location">
    <subcellularLocation>
        <location evidence="5">Endoplasmic reticulum membrane</location>
        <topology evidence="5">Multi-pass membrane protein</topology>
    </subcellularLocation>
    <subcellularLocation>
        <location evidence="1">Membrane</location>
        <topology evidence="1">Multi-pass membrane protein</topology>
    </subcellularLocation>
</comment>
<dbReference type="InterPro" id="IPR008417">
    <property type="entry name" value="BAP29/BAP31"/>
</dbReference>
<proteinExistence type="inferred from homology"/>
<dbReference type="PANTHER" id="PTHR12701:SF20">
    <property type="entry name" value="ENDOPLASMIC RETICULUM TRANSMEMBRANE PROTEIN"/>
    <property type="match status" value="1"/>
</dbReference>
<dbReference type="GO" id="GO:0070973">
    <property type="term" value="P:protein localization to endoplasmic reticulum exit site"/>
    <property type="evidence" value="ECO:0007669"/>
    <property type="project" value="UniProtKB-UniRule"/>
</dbReference>
<evidence type="ECO:0000256" key="1">
    <source>
        <dbReference type="ARBA" id="ARBA00004141"/>
    </source>
</evidence>
<keyword evidence="3 5" id="KW-1133">Transmembrane helix</keyword>
<evidence type="ECO:0000313" key="8">
    <source>
        <dbReference type="EMBL" id="SMN18702.1"/>
    </source>
</evidence>
<keyword evidence="5" id="KW-0813">Transport</keyword>
<dbReference type="OrthoDB" id="435607at2759"/>
<keyword evidence="2 5" id="KW-0812">Transmembrane</keyword>
<dbReference type="STRING" id="1789683.A0A1X7QZ42"/>
<feature type="transmembrane region" description="Helical" evidence="5">
    <location>
        <begin position="47"/>
        <end position="66"/>
    </location>
</feature>
<name>A0A1X7QZ42_9SACH</name>
<evidence type="ECO:0000259" key="7">
    <source>
        <dbReference type="Pfam" id="PF05529"/>
    </source>
</evidence>